<protein>
    <recommendedName>
        <fullName evidence="1">site-specific DNA-methyltransferase (adenine-specific)</fullName>
        <ecNumber evidence="1">2.1.1.72</ecNumber>
    </recommendedName>
</protein>
<dbReference type="Gene3D" id="3.40.50.150">
    <property type="entry name" value="Vaccinia Virus protein VP39"/>
    <property type="match status" value="1"/>
</dbReference>
<evidence type="ECO:0000313" key="9">
    <source>
        <dbReference type="Proteomes" id="UP000644192"/>
    </source>
</evidence>
<evidence type="ECO:0000256" key="3">
    <source>
        <dbReference type="ARBA" id="ARBA00022679"/>
    </source>
</evidence>
<comment type="catalytic activity">
    <reaction evidence="5">
        <text>a 2'-deoxyadenosine in DNA + S-adenosyl-L-methionine = an N(6)-methyl-2'-deoxyadenosine in DNA + S-adenosyl-L-homocysteine + H(+)</text>
        <dbReference type="Rhea" id="RHEA:15197"/>
        <dbReference type="Rhea" id="RHEA-COMP:12418"/>
        <dbReference type="Rhea" id="RHEA-COMP:12419"/>
        <dbReference type="ChEBI" id="CHEBI:15378"/>
        <dbReference type="ChEBI" id="CHEBI:57856"/>
        <dbReference type="ChEBI" id="CHEBI:59789"/>
        <dbReference type="ChEBI" id="CHEBI:90615"/>
        <dbReference type="ChEBI" id="CHEBI:90616"/>
        <dbReference type="EC" id="2.1.1.72"/>
    </reaction>
</comment>
<dbReference type="SUPFAM" id="SSF53335">
    <property type="entry name" value="S-adenosyl-L-methionine-dependent methyltransferases"/>
    <property type="match status" value="1"/>
</dbReference>
<name>A0A6B1YQY4_PSEAI</name>
<dbReference type="InterPro" id="IPR011639">
    <property type="entry name" value="MethylTrfase_TaqI-like_dom"/>
</dbReference>
<dbReference type="GO" id="GO:0006304">
    <property type="term" value="P:DNA modification"/>
    <property type="evidence" value="ECO:0007669"/>
    <property type="project" value="InterPro"/>
</dbReference>
<proteinExistence type="predicted"/>
<dbReference type="GO" id="GO:0009007">
    <property type="term" value="F:site-specific DNA-methyltransferase (adenine-specific) activity"/>
    <property type="evidence" value="ECO:0007669"/>
    <property type="project" value="UniProtKB-EC"/>
</dbReference>
<dbReference type="PROSITE" id="PS00092">
    <property type="entry name" value="N6_MTASE"/>
    <property type="match status" value="1"/>
</dbReference>
<keyword evidence="2" id="KW-0489">Methyltransferase</keyword>
<organism evidence="8 9">
    <name type="scientific">Pseudomonas aeruginosa</name>
    <dbReference type="NCBI Taxonomy" id="287"/>
    <lineage>
        <taxon>Bacteria</taxon>
        <taxon>Pseudomonadati</taxon>
        <taxon>Pseudomonadota</taxon>
        <taxon>Gammaproteobacteria</taxon>
        <taxon>Pseudomonadales</taxon>
        <taxon>Pseudomonadaceae</taxon>
        <taxon>Pseudomonas</taxon>
    </lineage>
</organism>
<dbReference type="GO" id="GO:0032259">
    <property type="term" value="P:methylation"/>
    <property type="evidence" value="ECO:0007669"/>
    <property type="project" value="UniProtKB-KW"/>
</dbReference>
<dbReference type="PRINTS" id="PR00507">
    <property type="entry name" value="N12N6MTFRASE"/>
</dbReference>
<evidence type="ECO:0000256" key="2">
    <source>
        <dbReference type="ARBA" id="ARBA00022603"/>
    </source>
</evidence>
<dbReference type="EMBL" id="WXZT01000055">
    <property type="protein sequence ID" value="MZZ17622.1"/>
    <property type="molecule type" value="Genomic_DNA"/>
</dbReference>
<evidence type="ECO:0000256" key="6">
    <source>
        <dbReference type="SAM" id="MobiDB-lite"/>
    </source>
</evidence>
<dbReference type="RefSeq" id="WP_126649785.1">
    <property type="nucleotide sequence ID" value="NZ_CAADNI010000273.1"/>
</dbReference>
<evidence type="ECO:0000256" key="5">
    <source>
        <dbReference type="ARBA" id="ARBA00047942"/>
    </source>
</evidence>
<dbReference type="EC" id="2.1.1.72" evidence="1"/>
<evidence type="ECO:0000256" key="1">
    <source>
        <dbReference type="ARBA" id="ARBA00011900"/>
    </source>
</evidence>
<dbReference type="PANTHER" id="PTHR33841">
    <property type="entry name" value="DNA METHYLTRANSFERASE YEEA-RELATED"/>
    <property type="match status" value="1"/>
</dbReference>
<evidence type="ECO:0000313" key="8">
    <source>
        <dbReference type="EMBL" id="MZZ17622.1"/>
    </source>
</evidence>
<evidence type="ECO:0000259" key="7">
    <source>
        <dbReference type="Pfam" id="PF07669"/>
    </source>
</evidence>
<feature type="domain" description="Type II methyltransferase M.TaqI-like" evidence="7">
    <location>
        <begin position="667"/>
        <end position="931"/>
    </location>
</feature>
<accession>A0A6B1YQY4</accession>
<reference evidence="8" key="1">
    <citation type="submission" date="2020-01" db="EMBL/GenBank/DDBJ databases">
        <title>Bacteria Cultured from War Wounds Associated with the Conflict in Eastern Ukraine.</title>
        <authorList>
            <person name="Snesrud E."/>
            <person name="Galac M.R."/>
            <person name="Mc Gann P."/>
            <person name="Valentine K."/>
            <person name="Viacheslav K."/>
        </authorList>
    </citation>
    <scope>NUCLEOTIDE SEQUENCE</scope>
    <source>
        <strain evidence="8">VNMU148</strain>
    </source>
</reference>
<evidence type="ECO:0000256" key="4">
    <source>
        <dbReference type="ARBA" id="ARBA00022691"/>
    </source>
</evidence>
<feature type="region of interest" description="Disordered" evidence="6">
    <location>
        <begin position="1339"/>
        <end position="1363"/>
    </location>
</feature>
<dbReference type="GO" id="GO:0003676">
    <property type="term" value="F:nucleic acid binding"/>
    <property type="evidence" value="ECO:0007669"/>
    <property type="project" value="InterPro"/>
</dbReference>
<dbReference type="PANTHER" id="PTHR33841:SF1">
    <property type="entry name" value="DNA METHYLTRANSFERASE A"/>
    <property type="match status" value="1"/>
</dbReference>
<keyword evidence="4" id="KW-0949">S-adenosyl-L-methionine</keyword>
<dbReference type="InterPro" id="IPR002052">
    <property type="entry name" value="DNA_methylase_N6_adenine_CS"/>
</dbReference>
<comment type="caution">
    <text evidence="8">The sequence shown here is derived from an EMBL/GenBank/DDBJ whole genome shotgun (WGS) entry which is preliminary data.</text>
</comment>
<dbReference type="GO" id="GO:0016757">
    <property type="term" value="F:glycosyltransferase activity"/>
    <property type="evidence" value="ECO:0007669"/>
    <property type="project" value="UniProtKB-KW"/>
</dbReference>
<gene>
    <name evidence="8" type="ORF">GUL26_35795</name>
</gene>
<keyword evidence="8" id="KW-0328">Glycosyltransferase</keyword>
<dbReference type="Pfam" id="PF07669">
    <property type="entry name" value="Eco57I"/>
    <property type="match status" value="1"/>
</dbReference>
<dbReference type="InterPro" id="IPR029063">
    <property type="entry name" value="SAM-dependent_MTases_sf"/>
</dbReference>
<dbReference type="Proteomes" id="UP000644192">
    <property type="component" value="Unassembled WGS sequence"/>
</dbReference>
<keyword evidence="3 8" id="KW-0808">Transferase</keyword>
<sequence length="1467" mass="164266">MVTQTQHHDWLSLVEISGPFLAVPVLKEAFPQGLEELDAAKRKRLRQAYDEWREALETDDLHFADLHAAWIDEVLSRGLELDEDGRGDVLKRKDWCVAHLTADLPEHGVTLLPDFAVVGNGDQPLMLVHAYGQDVDLDATQKLDGWASTPAERMVRLCRATGCRLGLVTNGERWMMVDAPVGAVTTFASWYARIWGQESITLQAFVHLLGIRRFFVDESERLPALFDRSLKFQDDVTDALGEQVRRAVEVLIQSLDKADQDRDRELLRGVKEAELYEAALTVMMRLVFLLSAEERGLLLLGDERYEANYALSTLRMQLRAESDEILERRWDAWSRLLAVFRAVYGGIKHENLRLPALGGSLFDPDRFPFLEGRARGSDWRTDPAKPLPIDNRTVLLLLEAIQQFQGRTLSYRALDVEQIGYVYEGLLERTVKRTAEVTLELDATKSAQSPWITLAELESARLDGADRLTELLQQRSGSSASRVRNDLARPVDDSLADRVLTACHGDTALRDRIKPFGHMVRTDPWGYPLVYPAGAFIVTTGSDRRETGTHYTPKSLTEAIVAETLTPIAYVGPTQGTPRADWALRSPADLLDLKICDPAMGSGAFLVQACRWLADRLVEAWAQAEAQGHTIGVDGQVADASASVEALPRDTETRTIAARRLIAERGLYGVDLNPLAVELAKLSIWLVTLAKGRPFGFLDHNLHCGDSLLGIHRLDQLTQLSMNPTGQGQLRLFGQNVEQAVREAIELRSRLREMPIRDIRDVEAMAHLDADARRRLEVPECIADAFIGEVFALVGGTALENALASLTIQAGQAIDGDREVLASMRRRSVAALSTDLAGDKPARRPFHWPLEFPEVFARERGGFDGIVGNPPFLGGQRITGVAGTAFRDWLVAYIAEGRRGSADLVAYFFLRAWSLLREGGGFGLLAVNTIAEGDTRQVGLEAMVGAGAVIHAAYPNEPWPGKAAVVTSRVHVHKGEWQGERSLLGRSAPFISAFLSDREEWSPKRLKANEGKAFIGSYVLGMGFVLTSDEAQRMLDADPKNAEVILPYINGDDLNSDPEQRPSRWVINFWDWPEVRAQTYSKPWSWIEDEVKPERQRRDKNGKFMLRKPLPERWWQFGEKRPALYHSIGRGQHFEQHPDGWNSKAKPMKEILVSARVGKYFGPSVVPNNVVCSEQCVVFAAASPHAFAVLLNSSIGQAWVWQQSSRHETRLRFSPSDAFETLPFPNDLETLEPLGEAYLRARREVMRTDHIGLTKLYNRFHTDTERDPRIEGLRALQREMDASVARAYGWHDLDLGHGFHEVPYLPENDRVRFTISEAARIEVLRRLSELNRQHYEEEVAQGLHGRKANGTATRKPRTQRTENTLAQQSSFGFDANPANEGHYFKAAEPRADYRAGPAHAIVEYLKTHAGWHAKSDILAATGLVESQWNSTITALISGGSVERQGERRGARYRIQPGNEENYHEGTS</sequence>
<dbReference type="InterPro" id="IPR050953">
    <property type="entry name" value="N4_N6_ade-DNA_methylase"/>
</dbReference>